<keyword evidence="4 5" id="KW-0479">Metal-binding</keyword>
<protein>
    <recommendedName>
        <fullName evidence="3">GTP cyclohydrolase 1 type 2 homolog</fullName>
    </recommendedName>
</protein>
<feature type="binding site" evidence="5">
    <location>
        <position position="103"/>
    </location>
    <ligand>
        <name>a divalent metal cation</name>
        <dbReference type="ChEBI" id="CHEBI:60240"/>
        <label>1</label>
    </ligand>
</feature>
<evidence type="ECO:0000313" key="7">
    <source>
        <dbReference type="Proteomes" id="UP000501003"/>
    </source>
</evidence>
<dbReference type="GO" id="GO:0005737">
    <property type="term" value="C:cytoplasm"/>
    <property type="evidence" value="ECO:0007669"/>
    <property type="project" value="TreeGrafter"/>
</dbReference>
<dbReference type="SUPFAM" id="SSF102705">
    <property type="entry name" value="NIF3 (NGG1p interacting factor 3)-like"/>
    <property type="match status" value="1"/>
</dbReference>
<dbReference type="RefSeq" id="WP_173493501.1">
    <property type="nucleotide sequence ID" value="NZ_CP054056.1"/>
</dbReference>
<gene>
    <name evidence="6" type="ORF">HRU87_03190</name>
</gene>
<comment type="similarity">
    <text evidence="1">Belongs to the GTP cyclohydrolase I type 2/NIF3 family.</text>
</comment>
<dbReference type="PANTHER" id="PTHR13799">
    <property type="entry name" value="NGG1 INTERACTING FACTOR 3"/>
    <property type="match status" value="1"/>
</dbReference>
<dbReference type="PANTHER" id="PTHR13799:SF14">
    <property type="entry name" value="GTP CYCLOHYDROLASE 1 TYPE 2 HOMOLOG"/>
    <property type="match status" value="1"/>
</dbReference>
<evidence type="ECO:0000256" key="2">
    <source>
        <dbReference type="ARBA" id="ARBA00011643"/>
    </source>
</evidence>
<dbReference type="NCBIfam" id="TIGR00486">
    <property type="entry name" value="YbgI_SA1388"/>
    <property type="match status" value="1"/>
</dbReference>
<sequence>MLLSDLLNHFELIWPSSAAEAWDRPGLMLGAPGNSVSRVLLTVDVTSEVIAEAADLGCQLIVSHHPMYLRGVTELGESRLKGQLTAAAIRSNLAVFSAHTNADFQPHGVTNTLARALGLGKLRPMNEFGHGAIGELESPESLLEFARRVSRALPPVAQGVKVSGDPGKEINTVAVLAGAGDSYLDSVQLSGADVYVTSDLRHHPAQDFTEQSKLTSGPALIDISHWAAEWLWLDVASGQLSEAFPELEVIVSELKTDPWTFVVMQ</sequence>
<feature type="binding site" evidence="5">
    <location>
        <position position="65"/>
    </location>
    <ligand>
        <name>a divalent metal cation</name>
        <dbReference type="ChEBI" id="CHEBI:60240"/>
        <label>1</label>
    </ligand>
</feature>
<dbReference type="Pfam" id="PF01784">
    <property type="entry name" value="DUF34_NIF3"/>
    <property type="match status" value="1"/>
</dbReference>
<name>A0A7D4PX65_9MICO</name>
<proteinExistence type="inferred from homology"/>
<evidence type="ECO:0000256" key="5">
    <source>
        <dbReference type="PIRSR" id="PIRSR602678-1"/>
    </source>
</evidence>
<dbReference type="InterPro" id="IPR002678">
    <property type="entry name" value="DUF34/NIF3"/>
</dbReference>
<dbReference type="GO" id="GO:0046872">
    <property type="term" value="F:metal ion binding"/>
    <property type="evidence" value="ECO:0007669"/>
    <property type="project" value="UniProtKB-KW"/>
</dbReference>
<dbReference type="Gene3D" id="3.40.1390.30">
    <property type="entry name" value="NIF3 (NGG1p interacting factor 3)-like"/>
    <property type="match status" value="2"/>
</dbReference>
<dbReference type="EMBL" id="CP054056">
    <property type="protein sequence ID" value="QKJ25204.1"/>
    <property type="molecule type" value="Genomic_DNA"/>
</dbReference>
<evidence type="ECO:0000313" key="6">
    <source>
        <dbReference type="EMBL" id="QKJ25204.1"/>
    </source>
</evidence>
<dbReference type="FunFam" id="3.40.1390.30:FF:000001">
    <property type="entry name" value="GTP cyclohydrolase 1 type 2"/>
    <property type="match status" value="1"/>
</dbReference>
<accession>A0A7D4PX65</accession>
<feature type="binding site" evidence="5">
    <location>
        <position position="64"/>
    </location>
    <ligand>
        <name>a divalent metal cation</name>
        <dbReference type="ChEBI" id="CHEBI:60240"/>
        <label>2</label>
    </ligand>
</feature>
<reference evidence="6 7" key="1">
    <citation type="submission" date="2020-05" db="EMBL/GenBank/DDBJ databases">
        <title>Aquirufa sp. strain 15G-AUS-rot a new Aquirufa species.</title>
        <authorList>
            <person name="Pitt A."/>
            <person name="Hahn M.W."/>
        </authorList>
    </citation>
    <scope>NUCLEOTIDE SEQUENCE [LARGE SCALE GENOMIC DNA]</scope>
    <source>
        <strain evidence="6 7">15G-AUS-rot</strain>
    </source>
</reference>
<evidence type="ECO:0000256" key="1">
    <source>
        <dbReference type="ARBA" id="ARBA00006964"/>
    </source>
</evidence>
<feature type="binding site" evidence="5">
    <location>
        <position position="225"/>
    </location>
    <ligand>
        <name>a divalent metal cation</name>
        <dbReference type="ChEBI" id="CHEBI:60240"/>
        <label>1</label>
    </ligand>
</feature>
<dbReference type="InterPro" id="IPR036069">
    <property type="entry name" value="DUF34/NIF3_sf"/>
</dbReference>
<dbReference type="AlphaFoldDB" id="A0A7D4PX65"/>
<organism evidence="6 7">
    <name type="scientific">Aquiluna borgnonia</name>
    <dbReference type="NCBI Taxonomy" id="2499157"/>
    <lineage>
        <taxon>Bacteria</taxon>
        <taxon>Bacillati</taxon>
        <taxon>Actinomycetota</taxon>
        <taxon>Actinomycetes</taxon>
        <taxon>Micrococcales</taxon>
        <taxon>Microbacteriaceae</taxon>
        <taxon>Luna cluster</taxon>
        <taxon>Luna-1 subcluster</taxon>
        <taxon>Aquiluna</taxon>
    </lineage>
</organism>
<dbReference type="KEGG" id="aqg:HRU87_03190"/>
<feature type="binding site" evidence="5">
    <location>
        <position position="229"/>
    </location>
    <ligand>
        <name>a divalent metal cation</name>
        <dbReference type="ChEBI" id="CHEBI:60240"/>
        <label>1</label>
    </ligand>
</feature>
<dbReference type="Proteomes" id="UP000501003">
    <property type="component" value="Chromosome"/>
</dbReference>
<keyword evidence="7" id="KW-1185">Reference proteome</keyword>
<evidence type="ECO:0000256" key="3">
    <source>
        <dbReference type="ARBA" id="ARBA00022112"/>
    </source>
</evidence>
<evidence type="ECO:0000256" key="4">
    <source>
        <dbReference type="ARBA" id="ARBA00022723"/>
    </source>
</evidence>
<comment type="subunit">
    <text evidence="2">Homohexamer.</text>
</comment>